<dbReference type="SMART" id="SM00906">
    <property type="entry name" value="Fungal_trans"/>
    <property type="match status" value="1"/>
</dbReference>
<reference evidence="7 8" key="1">
    <citation type="submission" date="2018-10" db="EMBL/GenBank/DDBJ databases">
        <title>Fifty Aureobasidium pullulans genomes reveal a recombining polyextremotolerant generalist.</title>
        <authorList>
            <person name="Gostincar C."/>
            <person name="Turk M."/>
            <person name="Zajc J."/>
            <person name="Gunde-Cimerman N."/>
        </authorList>
    </citation>
    <scope>NUCLEOTIDE SEQUENCE [LARGE SCALE GENOMIC DNA]</scope>
    <source>
        <strain evidence="7 8">EXF-3519</strain>
    </source>
</reference>
<evidence type="ECO:0000256" key="1">
    <source>
        <dbReference type="ARBA" id="ARBA00023015"/>
    </source>
</evidence>
<name>A0A4S9WNK1_AURPU</name>
<dbReference type="PANTHER" id="PTHR47424">
    <property type="entry name" value="REGULATORY PROTEIN GAL4"/>
    <property type="match status" value="1"/>
</dbReference>
<dbReference type="Proteomes" id="UP000309734">
    <property type="component" value="Unassembled WGS sequence"/>
</dbReference>
<dbReference type="InterPro" id="IPR007219">
    <property type="entry name" value="XnlR_reg_dom"/>
</dbReference>
<comment type="caution">
    <text evidence="7">The sequence shown here is derived from an EMBL/GenBank/DDBJ whole genome shotgun (WGS) entry which is preliminary data.</text>
</comment>
<dbReference type="GO" id="GO:0000435">
    <property type="term" value="P:positive regulation of transcription from RNA polymerase II promoter by galactose"/>
    <property type="evidence" value="ECO:0007669"/>
    <property type="project" value="TreeGrafter"/>
</dbReference>
<dbReference type="Pfam" id="PF04082">
    <property type="entry name" value="Fungal_trans"/>
    <property type="match status" value="1"/>
</dbReference>
<evidence type="ECO:0000313" key="7">
    <source>
        <dbReference type="EMBL" id="THZ67225.1"/>
    </source>
</evidence>
<dbReference type="EMBL" id="QZBS01000330">
    <property type="protein sequence ID" value="THZ67225.1"/>
    <property type="molecule type" value="Genomic_DNA"/>
</dbReference>
<organism evidence="7 8">
    <name type="scientific">Aureobasidium pullulans</name>
    <name type="common">Black yeast</name>
    <name type="synonym">Pullularia pullulans</name>
    <dbReference type="NCBI Taxonomy" id="5580"/>
    <lineage>
        <taxon>Eukaryota</taxon>
        <taxon>Fungi</taxon>
        <taxon>Dikarya</taxon>
        <taxon>Ascomycota</taxon>
        <taxon>Pezizomycotina</taxon>
        <taxon>Dothideomycetes</taxon>
        <taxon>Dothideomycetidae</taxon>
        <taxon>Dothideales</taxon>
        <taxon>Saccotheciaceae</taxon>
        <taxon>Aureobasidium</taxon>
    </lineage>
</organism>
<feature type="region of interest" description="Disordered" evidence="5">
    <location>
        <begin position="65"/>
        <end position="103"/>
    </location>
</feature>
<keyword evidence="3" id="KW-0804">Transcription</keyword>
<dbReference type="GO" id="GO:0000981">
    <property type="term" value="F:DNA-binding transcription factor activity, RNA polymerase II-specific"/>
    <property type="evidence" value="ECO:0007669"/>
    <property type="project" value="TreeGrafter"/>
</dbReference>
<dbReference type="PANTHER" id="PTHR47424:SF3">
    <property type="entry name" value="REGULATORY PROTEIN GAL4"/>
    <property type="match status" value="1"/>
</dbReference>
<sequence length="643" mass="71347">MNASVAKFVALQKNDAQIVFEMQRLAKIKGYENLVADIKRAWSIHVPNLTLEAALAGLNDQSARQADVQVPSRPPPSLVSPSSVEPLGLRSESVHSAQSDPGDYEFDESHGFDELIDGMGFLTAKSCRSGYTGPTSGIAALRFLRSLPSEYHADTGLITNNIGQTPLSQALTDEFVDVDDMINDYFLLYHPAYPLLHEGLFRARVLGAVPKPRDGSWPLLYNMVVAVGAFVGGLTDTNTDLRYYKVAKESISLLLLEKGSICYVQGLTLMANYLQKRNKPNAGFAMIGIAWSMALSIGLHREFENSSTSAYTMDIRRRAWWTLFVFVSGHQLTFGRPPASLIGINLRPPLNLDDKDLAIKLASIGNAVQAELLTHQVPALETALRLDEGIAKWLADLPRFYDPAVSLSARFDLAKRVLIWRSYHLRIVLFRPFLFRAVTRNAPISLDDNGIQTCVDTANTCVTSVHEYVMNKSPCKRGFAWYATYWLLTASVVHATCLAYAPYNHSNDAWKSKLELAIEALQKLRNAQPMADQAQMVLSRLLERYNSTSSGSLATLGAHATDSHSSAHWQIATGYVPLDPENHRIPGQDIQDMLDPVSMSEDMMVPDTVADMLWLWSQSADTEFLDAAENFMLQNNQDSWNGL</sequence>
<evidence type="ECO:0000256" key="5">
    <source>
        <dbReference type="SAM" id="MobiDB-lite"/>
    </source>
</evidence>
<dbReference type="CDD" id="cd12148">
    <property type="entry name" value="fungal_TF_MHR"/>
    <property type="match status" value="1"/>
</dbReference>
<evidence type="ECO:0000256" key="2">
    <source>
        <dbReference type="ARBA" id="ARBA00023125"/>
    </source>
</evidence>
<dbReference type="InterPro" id="IPR051127">
    <property type="entry name" value="Fungal_SecMet_Regulators"/>
</dbReference>
<evidence type="ECO:0000313" key="8">
    <source>
        <dbReference type="Proteomes" id="UP000309734"/>
    </source>
</evidence>
<gene>
    <name evidence="7" type="ORF">D6C85_07816</name>
</gene>
<proteinExistence type="predicted"/>
<keyword evidence="2" id="KW-0238">DNA-binding</keyword>
<feature type="domain" description="Xylanolytic transcriptional activator regulatory" evidence="6">
    <location>
        <begin position="283"/>
        <end position="355"/>
    </location>
</feature>
<keyword evidence="1" id="KW-0805">Transcription regulation</keyword>
<accession>A0A4S9WNK1</accession>
<dbReference type="AlphaFoldDB" id="A0A4S9WNK1"/>
<dbReference type="GO" id="GO:0006351">
    <property type="term" value="P:DNA-templated transcription"/>
    <property type="evidence" value="ECO:0007669"/>
    <property type="project" value="InterPro"/>
</dbReference>
<keyword evidence="4" id="KW-0539">Nucleus</keyword>
<dbReference type="GO" id="GO:0008270">
    <property type="term" value="F:zinc ion binding"/>
    <property type="evidence" value="ECO:0007669"/>
    <property type="project" value="InterPro"/>
</dbReference>
<protein>
    <recommendedName>
        <fullName evidence="6">Xylanolytic transcriptional activator regulatory domain-containing protein</fullName>
    </recommendedName>
</protein>
<dbReference type="GO" id="GO:0005634">
    <property type="term" value="C:nucleus"/>
    <property type="evidence" value="ECO:0007669"/>
    <property type="project" value="TreeGrafter"/>
</dbReference>
<evidence type="ECO:0000256" key="3">
    <source>
        <dbReference type="ARBA" id="ARBA00023163"/>
    </source>
</evidence>
<dbReference type="GO" id="GO:0000978">
    <property type="term" value="F:RNA polymerase II cis-regulatory region sequence-specific DNA binding"/>
    <property type="evidence" value="ECO:0007669"/>
    <property type="project" value="TreeGrafter"/>
</dbReference>
<evidence type="ECO:0000259" key="6">
    <source>
        <dbReference type="SMART" id="SM00906"/>
    </source>
</evidence>
<evidence type="ECO:0000256" key="4">
    <source>
        <dbReference type="ARBA" id="ARBA00023242"/>
    </source>
</evidence>